<dbReference type="eggNOG" id="COG1028">
    <property type="taxonomic scope" value="Bacteria"/>
</dbReference>
<comment type="similarity">
    <text evidence="1">Belongs to the short-chain dehydrogenases/reductases (SDR) family.</text>
</comment>
<evidence type="ECO:0000313" key="2">
    <source>
        <dbReference type="EMBL" id="KEO73584.1"/>
    </source>
</evidence>
<dbReference type="Proteomes" id="UP000027821">
    <property type="component" value="Unassembled WGS sequence"/>
</dbReference>
<dbReference type="PRINTS" id="PR00080">
    <property type="entry name" value="SDRFAMILY"/>
</dbReference>
<accession>A0A074KXA0</accession>
<dbReference type="AlphaFoldDB" id="A0A074KXA0"/>
<dbReference type="RefSeq" id="WP_035074446.1">
    <property type="nucleotide sequence ID" value="NZ_JMIH01000021.1"/>
</dbReference>
<sequence length="252" mass="27565">MLIDLKGKRILVTGASRGIGRSIAEQLSHSGAEVLIHYNNNKGNAESVQRGLTNTTHLVQCDLASPEMVKGWIPSMIKEYGQINGIVNNAGIAISIADDSDINEWTDVWQKTMDININSMAIICKEFIEHAKVNREGRIINISSRAAFRGDTPDYLAYAASKAAIVSYTRSIARYYGKEGIKAFIIAPGFTRTDMAQEFMDQYGEAYALNDIALNQLTEPKDIAPMVTLLCSGMADHATGCTIDINAASYVH</sequence>
<dbReference type="SUPFAM" id="SSF51735">
    <property type="entry name" value="NAD(P)-binding Rossmann-fold domains"/>
    <property type="match status" value="1"/>
</dbReference>
<dbReference type="Gene3D" id="3.40.50.720">
    <property type="entry name" value="NAD(P)-binding Rossmann-like Domain"/>
    <property type="match status" value="1"/>
</dbReference>
<dbReference type="GO" id="GO:0016616">
    <property type="term" value="F:oxidoreductase activity, acting on the CH-OH group of donors, NAD or NADP as acceptor"/>
    <property type="evidence" value="ECO:0007669"/>
    <property type="project" value="TreeGrafter"/>
</dbReference>
<proteinExistence type="inferred from homology"/>
<dbReference type="Pfam" id="PF13561">
    <property type="entry name" value="adh_short_C2"/>
    <property type="match status" value="1"/>
</dbReference>
<dbReference type="PRINTS" id="PR00081">
    <property type="entry name" value="GDHRDH"/>
</dbReference>
<gene>
    <name evidence="2" type="ORF">EL17_11835</name>
</gene>
<evidence type="ECO:0000313" key="3">
    <source>
        <dbReference type="Proteomes" id="UP000027821"/>
    </source>
</evidence>
<evidence type="ECO:0000256" key="1">
    <source>
        <dbReference type="ARBA" id="ARBA00006484"/>
    </source>
</evidence>
<dbReference type="InterPro" id="IPR002347">
    <property type="entry name" value="SDR_fam"/>
</dbReference>
<reference evidence="2 3" key="1">
    <citation type="submission" date="2014-04" db="EMBL/GenBank/DDBJ databases">
        <title>Characterization and application of a salt tolerant electro-active bacterium.</title>
        <authorList>
            <person name="Yang L."/>
            <person name="Wei S."/>
            <person name="Tay Q.X.M."/>
        </authorList>
    </citation>
    <scope>NUCLEOTIDE SEQUENCE [LARGE SCALE GENOMIC DNA]</scope>
    <source>
        <strain evidence="2 3">LY1</strain>
    </source>
</reference>
<dbReference type="EMBL" id="JMIH01000021">
    <property type="protein sequence ID" value="KEO73584.1"/>
    <property type="molecule type" value="Genomic_DNA"/>
</dbReference>
<comment type="caution">
    <text evidence="2">The sequence shown here is derived from an EMBL/GenBank/DDBJ whole genome shotgun (WGS) entry which is preliminary data.</text>
</comment>
<dbReference type="InterPro" id="IPR036291">
    <property type="entry name" value="NAD(P)-bd_dom_sf"/>
</dbReference>
<keyword evidence="3" id="KW-1185">Reference proteome</keyword>
<organism evidence="2 3">
    <name type="scientific">Anditalea andensis</name>
    <dbReference type="NCBI Taxonomy" id="1048983"/>
    <lineage>
        <taxon>Bacteria</taxon>
        <taxon>Pseudomonadati</taxon>
        <taxon>Bacteroidota</taxon>
        <taxon>Cytophagia</taxon>
        <taxon>Cytophagales</taxon>
        <taxon>Cytophagaceae</taxon>
        <taxon>Anditalea</taxon>
    </lineage>
</organism>
<dbReference type="CDD" id="cd05233">
    <property type="entry name" value="SDR_c"/>
    <property type="match status" value="1"/>
</dbReference>
<dbReference type="OrthoDB" id="9804104at2"/>
<protein>
    <submittedName>
        <fullName evidence="2">3-oxoacyl-ACP reductase</fullName>
    </submittedName>
</protein>
<name>A0A074KXA0_9BACT</name>
<dbReference type="FunFam" id="3.40.50.720:FF:000084">
    <property type="entry name" value="Short-chain dehydrogenase reductase"/>
    <property type="match status" value="1"/>
</dbReference>
<dbReference type="PANTHER" id="PTHR42760">
    <property type="entry name" value="SHORT-CHAIN DEHYDROGENASES/REDUCTASES FAMILY MEMBER"/>
    <property type="match status" value="1"/>
</dbReference>
<dbReference type="STRING" id="1048983.EL17_11835"/>